<feature type="region of interest" description="Disordered" evidence="4">
    <location>
        <begin position="1"/>
        <end position="23"/>
    </location>
</feature>
<protein>
    <submittedName>
        <fullName evidence="5">Nucleoid DNA-binding protein</fullName>
    </submittedName>
</protein>
<reference evidence="5 6" key="1">
    <citation type="submission" date="2020-08" db="EMBL/GenBank/DDBJ databases">
        <title>Functional genomics of gut bacteria from endangered species of beetles.</title>
        <authorList>
            <person name="Carlos-Shanley C."/>
        </authorList>
    </citation>
    <scope>NUCLEOTIDE SEQUENCE [LARGE SCALE GENOMIC DNA]</scope>
    <source>
        <strain evidence="5 6">S00198</strain>
    </source>
</reference>
<name>A0A7X0PDI9_9BURK</name>
<comment type="similarity">
    <text evidence="1 3">Belongs to the bacterial histone-like protein family.</text>
</comment>
<keyword evidence="2 5" id="KW-0238">DNA-binding</keyword>
<dbReference type="RefSeq" id="WP_184857243.1">
    <property type="nucleotide sequence ID" value="NZ_JACHLK010000004.1"/>
</dbReference>
<dbReference type="SUPFAM" id="SSF47729">
    <property type="entry name" value="IHF-like DNA-binding proteins"/>
    <property type="match status" value="1"/>
</dbReference>
<evidence type="ECO:0000256" key="1">
    <source>
        <dbReference type="ARBA" id="ARBA00010529"/>
    </source>
</evidence>
<dbReference type="EMBL" id="JACHLK010000004">
    <property type="protein sequence ID" value="MBB6559826.1"/>
    <property type="molecule type" value="Genomic_DNA"/>
</dbReference>
<dbReference type="SMART" id="SM00411">
    <property type="entry name" value="BHL"/>
    <property type="match status" value="1"/>
</dbReference>
<dbReference type="Proteomes" id="UP000575083">
    <property type="component" value="Unassembled WGS sequence"/>
</dbReference>
<organism evidence="5 6">
    <name type="scientific">Acidovorax soli</name>
    <dbReference type="NCBI Taxonomy" id="592050"/>
    <lineage>
        <taxon>Bacteria</taxon>
        <taxon>Pseudomonadati</taxon>
        <taxon>Pseudomonadota</taxon>
        <taxon>Betaproteobacteria</taxon>
        <taxon>Burkholderiales</taxon>
        <taxon>Comamonadaceae</taxon>
        <taxon>Acidovorax</taxon>
    </lineage>
</organism>
<evidence type="ECO:0000256" key="2">
    <source>
        <dbReference type="ARBA" id="ARBA00023125"/>
    </source>
</evidence>
<evidence type="ECO:0000256" key="3">
    <source>
        <dbReference type="RuleBase" id="RU003939"/>
    </source>
</evidence>
<sequence length="165" mass="16570">MATAKKTAAPKAAPAAKKAAAPVAKKAAAPVAKKAAPAAKKAAAPAAKKAAPAAAATPAALKPIKAAFNKTTLVAHLAEQSGVDAKATKAVLAALEAAILGSVHKKGSGEFTLPGVLKIGLQQVAAKKKRFGKDPFTGEERWFPAKPASVKIKTRALKKLKDATA</sequence>
<dbReference type="Pfam" id="PF00216">
    <property type="entry name" value="Bac_DNA_binding"/>
    <property type="match status" value="1"/>
</dbReference>
<evidence type="ECO:0000313" key="5">
    <source>
        <dbReference type="EMBL" id="MBB6559826.1"/>
    </source>
</evidence>
<evidence type="ECO:0000256" key="4">
    <source>
        <dbReference type="SAM" id="MobiDB-lite"/>
    </source>
</evidence>
<dbReference type="CDD" id="cd13834">
    <property type="entry name" value="HU_like"/>
    <property type="match status" value="1"/>
</dbReference>
<dbReference type="GO" id="GO:0003677">
    <property type="term" value="F:DNA binding"/>
    <property type="evidence" value="ECO:0007669"/>
    <property type="project" value="UniProtKB-KW"/>
</dbReference>
<dbReference type="Gene3D" id="4.10.520.10">
    <property type="entry name" value="IHF-like DNA-binding proteins"/>
    <property type="match status" value="1"/>
</dbReference>
<gene>
    <name evidence="5" type="ORF">HNP48_002498</name>
</gene>
<keyword evidence="6" id="KW-1185">Reference proteome</keyword>
<evidence type="ECO:0000313" key="6">
    <source>
        <dbReference type="Proteomes" id="UP000575083"/>
    </source>
</evidence>
<comment type="caution">
    <text evidence="5">The sequence shown here is derived from an EMBL/GenBank/DDBJ whole genome shotgun (WGS) entry which is preliminary data.</text>
</comment>
<dbReference type="InterPro" id="IPR000119">
    <property type="entry name" value="Hist_DNA-bd"/>
</dbReference>
<dbReference type="GO" id="GO:0030527">
    <property type="term" value="F:structural constituent of chromatin"/>
    <property type="evidence" value="ECO:0007669"/>
    <property type="project" value="InterPro"/>
</dbReference>
<accession>A0A7X0PDI9</accession>
<dbReference type="InterPro" id="IPR010992">
    <property type="entry name" value="IHF-like_DNA-bd_dom_sf"/>
</dbReference>
<dbReference type="AlphaFoldDB" id="A0A7X0PDI9"/>
<proteinExistence type="inferred from homology"/>